<dbReference type="EMBL" id="CAJPDS010000143">
    <property type="protein sequence ID" value="CAF9940053.1"/>
    <property type="molecule type" value="Genomic_DNA"/>
</dbReference>
<dbReference type="AlphaFoldDB" id="A0A8H3PGE0"/>
<evidence type="ECO:0000256" key="1">
    <source>
        <dbReference type="SAM" id="MobiDB-lite"/>
    </source>
</evidence>
<dbReference type="OrthoDB" id="5401786at2759"/>
<sequence length="375" mass="42467">MKAALTSCRLLGRSWILVHGSLTDARIREPELEIFNALVETGGRPTRPIRPVSDRQERDHTDEHLHVLCHWQAEYSQFEEEWKEWKKFLDYRQKKEADLEERQCAETTSQADLLKDYRAYQQLEVENAKQWMKFWQLQVKEFQEIENRCARQGNGATARRYHSEAEDAQSYVEEVRKQVRPAEVRLAWVEQQLSGILAERASSMTEMSASDPLEDQAKLPKRTSRSGQAKLKDLRSKRSGKSALRSNHPKKKSRASTNSTLGPSHPSRVSKAAGRKAPRRQRQSKTLAEHGDGQNQGPNTTISPLLSANVALRRSNRLSNNEKRPGALEASPTVDLGKSARSLPAIPRRSGQISKQKQTLNTSISETAVNSAVIS</sequence>
<organism evidence="2 3">
    <name type="scientific">Heterodermia speciosa</name>
    <dbReference type="NCBI Taxonomy" id="116794"/>
    <lineage>
        <taxon>Eukaryota</taxon>
        <taxon>Fungi</taxon>
        <taxon>Dikarya</taxon>
        <taxon>Ascomycota</taxon>
        <taxon>Pezizomycotina</taxon>
        <taxon>Lecanoromycetes</taxon>
        <taxon>OSLEUM clade</taxon>
        <taxon>Lecanoromycetidae</taxon>
        <taxon>Caliciales</taxon>
        <taxon>Physciaceae</taxon>
        <taxon>Heterodermia</taxon>
    </lineage>
</organism>
<dbReference type="Proteomes" id="UP000664521">
    <property type="component" value="Unassembled WGS sequence"/>
</dbReference>
<comment type="caution">
    <text evidence="2">The sequence shown here is derived from an EMBL/GenBank/DDBJ whole genome shotgun (WGS) entry which is preliminary data.</text>
</comment>
<feature type="compositionally biased region" description="Basic residues" evidence="1">
    <location>
        <begin position="273"/>
        <end position="283"/>
    </location>
</feature>
<evidence type="ECO:0000313" key="2">
    <source>
        <dbReference type="EMBL" id="CAF9940053.1"/>
    </source>
</evidence>
<feature type="region of interest" description="Disordered" evidence="1">
    <location>
        <begin position="203"/>
        <end position="304"/>
    </location>
</feature>
<evidence type="ECO:0000313" key="3">
    <source>
        <dbReference type="Proteomes" id="UP000664521"/>
    </source>
</evidence>
<protein>
    <submittedName>
        <fullName evidence="2">Uncharacterized protein</fullName>
    </submittedName>
</protein>
<accession>A0A8H3PGE0</accession>
<name>A0A8H3PGE0_9LECA</name>
<feature type="region of interest" description="Disordered" evidence="1">
    <location>
        <begin position="316"/>
        <end position="356"/>
    </location>
</feature>
<reference evidence="2" key="1">
    <citation type="submission" date="2021-03" db="EMBL/GenBank/DDBJ databases">
        <authorList>
            <person name="Tagirdzhanova G."/>
        </authorList>
    </citation>
    <scope>NUCLEOTIDE SEQUENCE</scope>
</reference>
<keyword evidence="3" id="KW-1185">Reference proteome</keyword>
<proteinExistence type="predicted"/>
<feature type="compositionally biased region" description="Polar residues" evidence="1">
    <location>
        <begin position="293"/>
        <end position="304"/>
    </location>
</feature>
<gene>
    <name evidence="2" type="ORF">HETSPECPRED_002148</name>
</gene>